<dbReference type="OrthoDB" id="115183at2759"/>
<protein>
    <submittedName>
        <fullName evidence="2">Uncharacterized protein</fullName>
    </submittedName>
</protein>
<sequence>MKEKEIELEKLKANDESRTTNAADQNSPNCQTPHFNLEPFDETKESIETFLERFQNVATNNQLPIGKWSFRVSQALRGKAYEVYAKLPSSSQNDYSALKNALLVQFDLTASSYHKKFRNSRLERREMYSSLFARLEKYLDKWLSLSPFTQNYEGLKDLFLVEQLRECMTPDLRIFIDESGVTTPQEIVSYSDRFLAAHREQKTKTSDQSPSIAKVDKQPDPSSSSNSNNNKQTRQPNNQAPRHPIPPNPPRQQKKWCSFHNSPTHDSSECHNRSRPYSAQPLMVITQATPVLNSSPSNHPPTVEKVLVNGISSNCLYDSGCSFSAIVRKSLVKPRYISNKWVTIQGADLNSPPFTLPIARIKVRSRYVNGRIEAAVMDNPCFDLTLGDKYVFLGTPTGPSFTTPEFIPVNPNTTNPSVPETDHISAFPVITGAQAPQDGARETLNSLRRGYKESPRSYLSSAKIFVPVKRGKSRIHRRPIARKSGLPQHFAGEGGARSHAAQSQRFGPQTQQTGQHNSQDSKQSRGVTAEKPISSSITKNADSGGAPVVTQVANLNAIAIERSTPSASAPINAQGAGSASIVLPQDTGIHSVMDIASSATMVAPNVVRGIKPLGAAFNSRSTETHPRQLITRSACTNGYETRQCLPLEPPSEASLSPSLHISAPLLISEGPSPYPPLNIVDDPPGNYAEVIPNENDPPPSRLSNLQVTSDNKQEGRKVSLKFLCLVVSLMFLAHSYCLNPKASQGPSHDGSTLHVPPRL</sequence>
<name>A0A2C9LZU1_BIOGL</name>
<feature type="compositionally biased region" description="Polar residues" evidence="1">
    <location>
        <begin position="500"/>
        <end position="526"/>
    </location>
</feature>
<dbReference type="InterPro" id="IPR038269">
    <property type="entry name" value="SCAN_sf"/>
</dbReference>
<dbReference type="KEGG" id="bgt:106060633"/>
<feature type="region of interest" description="Disordered" evidence="1">
    <location>
        <begin position="684"/>
        <end position="711"/>
    </location>
</feature>
<dbReference type="SUPFAM" id="SSF47353">
    <property type="entry name" value="Retrovirus capsid dimerization domain-like"/>
    <property type="match status" value="1"/>
</dbReference>
<dbReference type="PANTHER" id="PTHR46888:SF1">
    <property type="entry name" value="RIBONUCLEASE H"/>
    <property type="match status" value="1"/>
</dbReference>
<evidence type="ECO:0000313" key="2">
    <source>
        <dbReference type="EnsemblMetazoa" id="BGLB036758-PA"/>
    </source>
</evidence>
<evidence type="ECO:0000256" key="1">
    <source>
        <dbReference type="SAM" id="MobiDB-lite"/>
    </source>
</evidence>
<feature type="compositionally biased region" description="Polar residues" evidence="1">
    <location>
        <begin position="701"/>
        <end position="710"/>
    </location>
</feature>
<dbReference type="EnsemblMetazoa" id="BGLB036758-RA">
    <property type="protein sequence ID" value="BGLB036758-PA"/>
    <property type="gene ID" value="BGLB036758"/>
</dbReference>
<dbReference type="Gene3D" id="1.10.4020.10">
    <property type="entry name" value="DNA breaking-rejoining enzymes"/>
    <property type="match status" value="1"/>
</dbReference>
<dbReference type="STRING" id="6526.A0A2C9LZU1"/>
<evidence type="ECO:0000313" key="3">
    <source>
        <dbReference type="Proteomes" id="UP000076420"/>
    </source>
</evidence>
<dbReference type="VEuPathDB" id="VectorBase:BGLAX_047691"/>
<proteinExistence type="predicted"/>
<feature type="compositionally biased region" description="Polar residues" evidence="1">
    <location>
        <begin position="19"/>
        <end position="33"/>
    </location>
</feature>
<accession>A0A2C9LZU1</accession>
<feature type="compositionally biased region" description="Basic and acidic residues" evidence="1">
    <location>
        <begin position="1"/>
        <end position="18"/>
    </location>
</feature>
<feature type="region of interest" description="Disordered" evidence="1">
    <location>
        <begin position="199"/>
        <end position="274"/>
    </location>
</feature>
<dbReference type="PANTHER" id="PTHR46888">
    <property type="entry name" value="ZINC KNUCKLE DOMAINCONTAINING PROTEIN-RELATED"/>
    <property type="match status" value="1"/>
</dbReference>
<organism evidence="2 3">
    <name type="scientific">Biomphalaria glabrata</name>
    <name type="common">Bloodfluke planorb</name>
    <name type="synonym">Freshwater snail</name>
    <dbReference type="NCBI Taxonomy" id="6526"/>
    <lineage>
        <taxon>Eukaryota</taxon>
        <taxon>Metazoa</taxon>
        <taxon>Spiralia</taxon>
        <taxon>Lophotrochozoa</taxon>
        <taxon>Mollusca</taxon>
        <taxon>Gastropoda</taxon>
        <taxon>Heterobranchia</taxon>
        <taxon>Euthyneura</taxon>
        <taxon>Panpulmonata</taxon>
        <taxon>Hygrophila</taxon>
        <taxon>Lymnaeoidea</taxon>
        <taxon>Planorbidae</taxon>
        <taxon>Biomphalaria</taxon>
    </lineage>
</organism>
<reference evidence="2" key="1">
    <citation type="submission" date="2020-05" db="UniProtKB">
        <authorList>
            <consortium name="EnsemblMetazoa"/>
        </authorList>
    </citation>
    <scope>IDENTIFICATION</scope>
    <source>
        <strain evidence="2">BB02</strain>
    </source>
</reference>
<feature type="compositionally biased region" description="Polar residues" evidence="1">
    <location>
        <begin position="231"/>
        <end position="240"/>
    </location>
</feature>
<feature type="region of interest" description="Disordered" evidence="1">
    <location>
        <begin position="1"/>
        <end position="33"/>
    </location>
</feature>
<dbReference type="AlphaFoldDB" id="A0A2C9LZU1"/>
<dbReference type="VEuPathDB" id="VectorBase:BGLB036758"/>
<feature type="region of interest" description="Disordered" evidence="1">
    <location>
        <begin position="470"/>
        <end position="545"/>
    </location>
</feature>
<feature type="compositionally biased region" description="Basic residues" evidence="1">
    <location>
        <begin position="470"/>
        <end position="481"/>
    </location>
</feature>
<dbReference type="Proteomes" id="UP000076420">
    <property type="component" value="Unassembled WGS sequence"/>
</dbReference>
<gene>
    <name evidence="2" type="primary">106060633</name>
</gene>